<name>A0A6H1ZU83_9ZZZZ</name>
<sequence>MKILKKLKAFRQLDEIVGWMEKRDVGCYGGSVEIGFYTGRGEWVIKVTNNFPKGDEIEKEEIEEWNCYLYEAIDKLYKKLSTQRSLLDYY</sequence>
<dbReference type="AlphaFoldDB" id="A0A6H1ZU83"/>
<proteinExistence type="predicted"/>
<reference evidence="1" key="1">
    <citation type="submission" date="2020-03" db="EMBL/GenBank/DDBJ databases">
        <title>The deep terrestrial virosphere.</title>
        <authorList>
            <person name="Holmfeldt K."/>
            <person name="Nilsson E."/>
            <person name="Simone D."/>
            <person name="Lopez-Fernandez M."/>
            <person name="Wu X."/>
            <person name="de Brujin I."/>
            <person name="Lundin D."/>
            <person name="Andersson A."/>
            <person name="Bertilsson S."/>
            <person name="Dopson M."/>
        </authorList>
    </citation>
    <scope>NUCLEOTIDE SEQUENCE</scope>
    <source>
        <strain evidence="1">TM448A01952</strain>
    </source>
</reference>
<evidence type="ECO:0000313" key="1">
    <source>
        <dbReference type="EMBL" id="QJA51022.1"/>
    </source>
</evidence>
<organism evidence="1">
    <name type="scientific">viral metagenome</name>
    <dbReference type="NCBI Taxonomy" id="1070528"/>
    <lineage>
        <taxon>unclassified sequences</taxon>
        <taxon>metagenomes</taxon>
        <taxon>organismal metagenomes</taxon>
    </lineage>
</organism>
<protein>
    <submittedName>
        <fullName evidence="1">Uncharacterized protein</fullName>
    </submittedName>
</protein>
<dbReference type="EMBL" id="MT144232">
    <property type="protein sequence ID" value="QJA51022.1"/>
    <property type="molecule type" value="Genomic_DNA"/>
</dbReference>
<gene>
    <name evidence="1" type="ORF">TM448A01952_0006</name>
</gene>
<accession>A0A6H1ZU83</accession>